<evidence type="ECO:0000256" key="1">
    <source>
        <dbReference type="ARBA" id="ARBA00004569"/>
    </source>
</evidence>
<keyword evidence="4" id="KW-0560">Oxidoreductase</keyword>
<keyword evidence="3" id="KW-0653">Protein transport</keyword>
<dbReference type="GO" id="GO:0045041">
    <property type="term" value="P:protein import into mitochondrial intermembrane space"/>
    <property type="evidence" value="ECO:0007669"/>
    <property type="project" value="InterPro"/>
</dbReference>
<reference evidence="9" key="1">
    <citation type="submission" date="2025-08" db="UniProtKB">
        <authorList>
            <consortium name="Ensembl"/>
        </authorList>
    </citation>
    <scope>IDENTIFICATION</scope>
</reference>
<evidence type="ECO:0000256" key="5">
    <source>
        <dbReference type="ARBA" id="ARBA00023010"/>
    </source>
</evidence>
<dbReference type="InterPro" id="IPR039289">
    <property type="entry name" value="CHCHD4"/>
</dbReference>
<evidence type="ECO:0000256" key="4">
    <source>
        <dbReference type="ARBA" id="ARBA00023002"/>
    </source>
</evidence>
<dbReference type="PANTHER" id="PTHR21622:SF0">
    <property type="entry name" value="COILED-COIL-HELIX-COILED-COIL-HELIX DOMAIN CONTAINING 4"/>
    <property type="match status" value="1"/>
</dbReference>
<dbReference type="Gene3D" id="1.10.287.2900">
    <property type="match status" value="1"/>
</dbReference>
<evidence type="ECO:0000256" key="2">
    <source>
        <dbReference type="ARBA" id="ARBA00022448"/>
    </source>
</evidence>
<dbReference type="PANTHER" id="PTHR21622">
    <property type="entry name" value="COILED-COIL-HELIX-COILED-COIL-HELIX DOMAIN CONTAINING 4"/>
    <property type="match status" value="1"/>
</dbReference>
<name>A0A8D0I6U7_PIG</name>
<keyword evidence="5" id="KW-0811">Translocation</keyword>
<keyword evidence="7" id="KW-1015">Disulfide bond</keyword>
<dbReference type="Proteomes" id="UP000694570">
    <property type="component" value="Unplaced"/>
</dbReference>
<dbReference type="GO" id="GO:0015035">
    <property type="term" value="F:protein-disulfide reductase activity"/>
    <property type="evidence" value="ECO:0007669"/>
    <property type="project" value="InterPro"/>
</dbReference>
<dbReference type="Ensembl" id="ENSSSCT00030069079.1">
    <property type="protein sequence ID" value="ENSSSCP00030031551.1"/>
    <property type="gene ID" value="ENSSSCG00030049545.1"/>
</dbReference>
<keyword evidence="2" id="KW-0813">Transport</keyword>
<dbReference type="AlphaFoldDB" id="A0A8D0I6U7"/>
<sequence length="156" mass="18758">MDHWERHCQQEGKDRLIFVTKDQETPSNTELVADKPNDLYEEHRWTVPNGDINWNCHVSQENGQRPVWRTVRVSLVVLPLQQEDVKGMDCVDQFWATQGCRQTDWDLYPQEEEEERPADQKKQCYTPLENEIETKHLPLRMLEWAWAYIWTKLSFK</sequence>
<evidence type="ECO:0000256" key="7">
    <source>
        <dbReference type="ARBA" id="ARBA00023157"/>
    </source>
</evidence>
<keyword evidence="6" id="KW-0496">Mitochondrion</keyword>
<accession>A0A8D0I6U7</accession>
<evidence type="ECO:0000256" key="6">
    <source>
        <dbReference type="ARBA" id="ARBA00023128"/>
    </source>
</evidence>
<evidence type="ECO:0000256" key="3">
    <source>
        <dbReference type="ARBA" id="ARBA00022927"/>
    </source>
</evidence>
<organism evidence="9 10">
    <name type="scientific">Sus scrofa</name>
    <name type="common">Pig</name>
    <dbReference type="NCBI Taxonomy" id="9823"/>
    <lineage>
        <taxon>Eukaryota</taxon>
        <taxon>Metazoa</taxon>
        <taxon>Chordata</taxon>
        <taxon>Craniata</taxon>
        <taxon>Vertebrata</taxon>
        <taxon>Euteleostomi</taxon>
        <taxon>Mammalia</taxon>
        <taxon>Eutheria</taxon>
        <taxon>Laurasiatheria</taxon>
        <taxon>Artiodactyla</taxon>
        <taxon>Suina</taxon>
        <taxon>Suidae</taxon>
        <taxon>Sus</taxon>
    </lineage>
</organism>
<evidence type="ECO:0000256" key="8">
    <source>
        <dbReference type="ARBA" id="ARBA00023284"/>
    </source>
</evidence>
<protein>
    <submittedName>
        <fullName evidence="9">Uncharacterized protein</fullName>
    </submittedName>
</protein>
<keyword evidence="8" id="KW-0676">Redox-active center</keyword>
<comment type="subcellular location">
    <subcellularLocation>
        <location evidence="1">Mitochondrion intermembrane space</location>
    </subcellularLocation>
</comment>
<proteinExistence type="predicted"/>
<evidence type="ECO:0000313" key="9">
    <source>
        <dbReference type="Ensembl" id="ENSSSCP00030031551.1"/>
    </source>
</evidence>
<dbReference type="GO" id="GO:0005758">
    <property type="term" value="C:mitochondrial intermembrane space"/>
    <property type="evidence" value="ECO:0007669"/>
    <property type="project" value="UniProtKB-SubCell"/>
</dbReference>
<evidence type="ECO:0000313" key="10">
    <source>
        <dbReference type="Proteomes" id="UP000694570"/>
    </source>
</evidence>